<dbReference type="NCBIfam" id="NF002134">
    <property type="entry name" value="PRK00971.1-4"/>
    <property type="match status" value="1"/>
</dbReference>
<dbReference type="InterPro" id="IPR002645">
    <property type="entry name" value="STAS_dom"/>
</dbReference>
<dbReference type="AlphaFoldDB" id="A0AAD3YBC8"/>
<name>A0AAD3YBC8_9TREE</name>
<dbReference type="PANTHER" id="PTHR12544">
    <property type="entry name" value="GLUTAMINASE"/>
    <property type="match status" value="1"/>
</dbReference>
<dbReference type="GO" id="GO:0006537">
    <property type="term" value="P:glutamate biosynthetic process"/>
    <property type="evidence" value="ECO:0007669"/>
    <property type="project" value="TreeGrafter"/>
</dbReference>
<dbReference type="InterPro" id="IPR015868">
    <property type="entry name" value="Glutaminase"/>
</dbReference>
<dbReference type="FunFam" id="3.40.710.10:FF:000005">
    <property type="entry name" value="Glutaminase"/>
    <property type="match status" value="1"/>
</dbReference>
<comment type="similarity">
    <text evidence="1">Belongs to the glutaminase family.</text>
</comment>
<dbReference type="Gene3D" id="3.30.750.24">
    <property type="entry name" value="STAS domain"/>
    <property type="match status" value="1"/>
</dbReference>
<dbReference type="GO" id="GO:0004359">
    <property type="term" value="F:glutaminase activity"/>
    <property type="evidence" value="ECO:0007669"/>
    <property type="project" value="UniProtKB-EC"/>
</dbReference>
<evidence type="ECO:0000313" key="7">
    <source>
        <dbReference type="EMBL" id="GMK55792.1"/>
    </source>
</evidence>
<keyword evidence="8" id="KW-1185">Reference proteome</keyword>
<dbReference type="PANTHER" id="PTHR12544:SF29">
    <property type="entry name" value="GLUTAMINASE"/>
    <property type="match status" value="1"/>
</dbReference>
<reference evidence="7" key="1">
    <citation type="journal article" date="2023" name="BMC Genomics">
        <title>Chromosome-level genome assemblies of Cutaneotrichosporon spp. (Trichosporonales, Basidiomycota) reveal imbalanced evolution between nucleotide sequences and chromosome synteny.</title>
        <authorList>
            <person name="Kobayashi Y."/>
            <person name="Kayamori A."/>
            <person name="Aoki K."/>
            <person name="Shiwa Y."/>
            <person name="Matsutani M."/>
            <person name="Fujita N."/>
            <person name="Sugita T."/>
            <person name="Iwasaki W."/>
            <person name="Tanaka N."/>
            <person name="Takashima M."/>
        </authorList>
    </citation>
    <scope>NUCLEOTIDE SEQUENCE</scope>
    <source>
        <strain evidence="7">HIS016</strain>
    </source>
</reference>
<dbReference type="GO" id="GO:0006543">
    <property type="term" value="P:L-glutamine catabolic process"/>
    <property type="evidence" value="ECO:0007669"/>
    <property type="project" value="TreeGrafter"/>
</dbReference>
<dbReference type="InterPro" id="IPR012338">
    <property type="entry name" value="Beta-lactam/transpept-like"/>
</dbReference>
<dbReference type="EMBL" id="BTCM01000002">
    <property type="protein sequence ID" value="GMK55792.1"/>
    <property type="molecule type" value="Genomic_DNA"/>
</dbReference>
<accession>A0AAD3YBC8</accession>
<evidence type="ECO:0000313" key="8">
    <source>
        <dbReference type="Proteomes" id="UP001222932"/>
    </source>
</evidence>
<dbReference type="NCBIfam" id="TIGR03814">
    <property type="entry name" value="Gln_ase"/>
    <property type="match status" value="1"/>
</dbReference>
<dbReference type="Gene3D" id="3.40.710.10">
    <property type="entry name" value="DD-peptidase/beta-lactamase superfamily"/>
    <property type="match status" value="1"/>
</dbReference>
<sequence length="511" mass="56376">MLGLRTATLVRLSRLPLIPSTRSLARCFHKTIMDHHEGTRANCIVGRTDVPGSKIKSPIPDYLARLMREIGSDNPGATASYIPELKNADPNRLAIAVSTIDGYVYTAGDADIEFSIQSISKAFVYALVLEEHGIDYVRERIGVEPSGEAFNELSLEEGTGRPLNPMINAGAIAAYTLVGEPQISESERFEKVRKGLSAFAGRELAFDESVFLSEIKTAYRNIAIANMLRNYNTISQNPEDVIVSYTRQCAISVTTRDLALMSATLANGGVQPVTGEQVVSRQVVRQVMSVMLTCGMYDEAGEWLATIGFPSKSGVAGGIIGALPGQVGIATWSPRLDSHGNSERGVRMCKRLSDDMGLHIMDAPEPARGVVRRDYLIGSPKGDKDKHIAAVMSLQGTINFTSAERITRIMAARSIDTPNVHIDSFVLDLRSVFSMNRVARRMVREIVRRLRRTCMRVSLVDPEHLLQMHKVGTPDVAEDMVCDDVFDDLSQFDDWERISVNKEEMKQLDLD</sequence>
<evidence type="ECO:0000256" key="4">
    <source>
        <dbReference type="ARBA" id="ARBA00022801"/>
    </source>
</evidence>
<reference evidence="7" key="2">
    <citation type="submission" date="2023-06" db="EMBL/GenBank/DDBJ databases">
        <authorList>
            <person name="Kobayashi Y."/>
            <person name="Kayamori A."/>
            <person name="Aoki K."/>
            <person name="Shiwa Y."/>
            <person name="Fujita N."/>
            <person name="Sugita T."/>
            <person name="Iwasaki W."/>
            <person name="Tanaka N."/>
            <person name="Takashima M."/>
        </authorList>
    </citation>
    <scope>NUCLEOTIDE SEQUENCE</scope>
    <source>
        <strain evidence="7">HIS016</strain>
    </source>
</reference>
<dbReference type="PROSITE" id="PS50801">
    <property type="entry name" value="STAS"/>
    <property type="match status" value="1"/>
</dbReference>
<comment type="caution">
    <text evidence="7">The sequence shown here is derived from an EMBL/GenBank/DDBJ whole genome shotgun (WGS) entry which is preliminary data.</text>
</comment>
<organism evidence="7 8">
    <name type="scientific">Cutaneotrichosporon spelunceum</name>
    <dbReference type="NCBI Taxonomy" id="1672016"/>
    <lineage>
        <taxon>Eukaryota</taxon>
        <taxon>Fungi</taxon>
        <taxon>Dikarya</taxon>
        <taxon>Basidiomycota</taxon>
        <taxon>Agaricomycotina</taxon>
        <taxon>Tremellomycetes</taxon>
        <taxon>Trichosporonales</taxon>
        <taxon>Trichosporonaceae</taxon>
        <taxon>Cutaneotrichosporon</taxon>
    </lineage>
</organism>
<gene>
    <name evidence="7" type="ORF">CspeluHIS016_0208480</name>
</gene>
<comment type="subunit">
    <text evidence="2">Homotetramer.</text>
</comment>
<dbReference type="Proteomes" id="UP001222932">
    <property type="component" value="Unassembled WGS sequence"/>
</dbReference>
<protein>
    <recommendedName>
        <fullName evidence="3">glutaminase</fullName>
        <ecNumber evidence="3">3.5.1.2</ecNumber>
    </recommendedName>
</protein>
<dbReference type="SUPFAM" id="SSF56601">
    <property type="entry name" value="beta-lactamase/transpeptidase-like"/>
    <property type="match status" value="1"/>
</dbReference>
<comment type="catalytic activity">
    <reaction evidence="5">
        <text>L-glutamine + H2O = L-glutamate + NH4(+)</text>
        <dbReference type="Rhea" id="RHEA:15889"/>
        <dbReference type="ChEBI" id="CHEBI:15377"/>
        <dbReference type="ChEBI" id="CHEBI:28938"/>
        <dbReference type="ChEBI" id="CHEBI:29985"/>
        <dbReference type="ChEBI" id="CHEBI:58359"/>
        <dbReference type="EC" id="3.5.1.2"/>
    </reaction>
</comment>
<dbReference type="Pfam" id="PF04960">
    <property type="entry name" value="Glutaminase"/>
    <property type="match status" value="1"/>
</dbReference>
<evidence type="ECO:0000256" key="5">
    <source>
        <dbReference type="ARBA" id="ARBA00049534"/>
    </source>
</evidence>
<dbReference type="HAMAP" id="MF_00313">
    <property type="entry name" value="Glutaminase"/>
    <property type="match status" value="1"/>
</dbReference>
<evidence type="ECO:0000256" key="3">
    <source>
        <dbReference type="ARBA" id="ARBA00012918"/>
    </source>
</evidence>
<evidence type="ECO:0000259" key="6">
    <source>
        <dbReference type="PROSITE" id="PS50801"/>
    </source>
</evidence>
<evidence type="ECO:0000256" key="2">
    <source>
        <dbReference type="ARBA" id="ARBA00011881"/>
    </source>
</evidence>
<keyword evidence="4" id="KW-0378">Hydrolase</keyword>
<dbReference type="InterPro" id="IPR036513">
    <property type="entry name" value="STAS_dom_sf"/>
</dbReference>
<dbReference type="EC" id="3.5.1.2" evidence="3"/>
<evidence type="ECO:0000256" key="1">
    <source>
        <dbReference type="ARBA" id="ARBA00011076"/>
    </source>
</evidence>
<feature type="domain" description="STAS" evidence="6">
    <location>
        <begin position="391"/>
        <end position="460"/>
    </location>
</feature>
<proteinExistence type="inferred from homology"/>